<dbReference type="EMBL" id="FQVN01000020">
    <property type="protein sequence ID" value="SHH06069.1"/>
    <property type="molecule type" value="Genomic_DNA"/>
</dbReference>
<feature type="domain" description="OmpR/PhoB-type" evidence="7">
    <location>
        <begin position="12"/>
        <end position="110"/>
    </location>
</feature>
<dbReference type="PANTHER" id="PTHR35807">
    <property type="entry name" value="TRANSCRIPTIONAL REGULATOR REDD-RELATED"/>
    <property type="match status" value="1"/>
</dbReference>
<keyword evidence="9" id="KW-1185">Reference proteome</keyword>
<keyword evidence="3 5" id="KW-0238">DNA-binding</keyword>
<dbReference type="InterPro" id="IPR001867">
    <property type="entry name" value="OmpR/PhoB-type_DNA-bd"/>
</dbReference>
<comment type="similarity">
    <text evidence="1">Belongs to the AfsR/DnrI/RedD regulatory family.</text>
</comment>
<organism evidence="8 9">
    <name type="scientific">Streptoalloteichus hindustanus</name>
    <dbReference type="NCBI Taxonomy" id="2017"/>
    <lineage>
        <taxon>Bacteria</taxon>
        <taxon>Bacillati</taxon>
        <taxon>Actinomycetota</taxon>
        <taxon>Actinomycetes</taxon>
        <taxon>Pseudonocardiales</taxon>
        <taxon>Pseudonocardiaceae</taxon>
        <taxon>Streptoalloteichus</taxon>
    </lineage>
</organism>
<evidence type="ECO:0000256" key="3">
    <source>
        <dbReference type="ARBA" id="ARBA00023125"/>
    </source>
</evidence>
<dbReference type="CDD" id="cd15831">
    <property type="entry name" value="BTAD"/>
    <property type="match status" value="1"/>
</dbReference>
<dbReference type="PANTHER" id="PTHR35807:SF1">
    <property type="entry name" value="TRANSCRIPTIONAL REGULATOR REDD"/>
    <property type="match status" value="1"/>
</dbReference>
<dbReference type="InterPro" id="IPR002182">
    <property type="entry name" value="NB-ARC"/>
</dbReference>
<dbReference type="GO" id="GO:0003677">
    <property type="term" value="F:DNA binding"/>
    <property type="evidence" value="ECO:0007669"/>
    <property type="project" value="UniProtKB-UniRule"/>
</dbReference>
<evidence type="ECO:0000259" key="7">
    <source>
        <dbReference type="PROSITE" id="PS51755"/>
    </source>
</evidence>
<keyword evidence="4" id="KW-0804">Transcription</keyword>
<evidence type="ECO:0000256" key="5">
    <source>
        <dbReference type="PROSITE-ProRule" id="PRU01091"/>
    </source>
</evidence>
<evidence type="ECO:0000256" key="1">
    <source>
        <dbReference type="ARBA" id="ARBA00005820"/>
    </source>
</evidence>
<evidence type="ECO:0000256" key="4">
    <source>
        <dbReference type="ARBA" id="ARBA00023163"/>
    </source>
</evidence>
<reference evidence="8 9" key="1">
    <citation type="submission" date="2016-11" db="EMBL/GenBank/DDBJ databases">
        <authorList>
            <person name="Jaros S."/>
            <person name="Januszkiewicz K."/>
            <person name="Wedrychowicz H."/>
        </authorList>
    </citation>
    <scope>NUCLEOTIDE SEQUENCE [LARGE SCALE GENOMIC DNA]</scope>
    <source>
        <strain evidence="8 9">DSM 44523</strain>
    </source>
</reference>
<dbReference type="Pfam" id="PF03704">
    <property type="entry name" value="BTAD"/>
    <property type="match status" value="1"/>
</dbReference>
<evidence type="ECO:0000256" key="2">
    <source>
        <dbReference type="ARBA" id="ARBA00023015"/>
    </source>
</evidence>
<feature type="region of interest" description="Disordered" evidence="6">
    <location>
        <begin position="267"/>
        <end position="291"/>
    </location>
</feature>
<dbReference type="SUPFAM" id="SSF46894">
    <property type="entry name" value="C-terminal effector domain of the bipartite response regulators"/>
    <property type="match status" value="1"/>
</dbReference>
<dbReference type="InterPro" id="IPR005158">
    <property type="entry name" value="BTAD"/>
</dbReference>
<dbReference type="RefSeq" id="WP_073490021.1">
    <property type="nucleotide sequence ID" value="NZ_FQVN01000020.1"/>
</dbReference>
<proteinExistence type="inferred from homology"/>
<dbReference type="InterPro" id="IPR036388">
    <property type="entry name" value="WH-like_DNA-bd_sf"/>
</dbReference>
<dbReference type="PROSITE" id="PS51755">
    <property type="entry name" value="OMPR_PHOB"/>
    <property type="match status" value="1"/>
</dbReference>
<evidence type="ECO:0000256" key="6">
    <source>
        <dbReference type="SAM" id="MobiDB-lite"/>
    </source>
</evidence>
<protein>
    <submittedName>
        <fullName evidence="8">DNA-binding transcriptional activator of the SARP family</fullName>
    </submittedName>
</protein>
<gene>
    <name evidence="8" type="ORF">SAMN05444320_12024</name>
</gene>
<dbReference type="InterPro" id="IPR051677">
    <property type="entry name" value="AfsR-DnrI-RedD_regulator"/>
</dbReference>
<evidence type="ECO:0000313" key="9">
    <source>
        <dbReference type="Proteomes" id="UP000184501"/>
    </source>
</evidence>
<dbReference type="Pfam" id="PF00931">
    <property type="entry name" value="NB-ARC"/>
    <property type="match status" value="1"/>
</dbReference>
<dbReference type="STRING" id="2017.SAMN05444320_12024"/>
<dbReference type="SUPFAM" id="SSF48452">
    <property type="entry name" value="TPR-like"/>
    <property type="match status" value="1"/>
</dbReference>
<keyword evidence="2" id="KW-0805">Transcription regulation</keyword>
<evidence type="ECO:0000313" key="8">
    <source>
        <dbReference type="EMBL" id="SHH06069.1"/>
    </source>
</evidence>
<dbReference type="InterPro" id="IPR027417">
    <property type="entry name" value="P-loop_NTPase"/>
</dbReference>
<dbReference type="InterPro" id="IPR016032">
    <property type="entry name" value="Sig_transdc_resp-reg_C-effctor"/>
</dbReference>
<dbReference type="GO" id="GO:0006355">
    <property type="term" value="P:regulation of DNA-templated transcription"/>
    <property type="evidence" value="ECO:0007669"/>
    <property type="project" value="InterPro"/>
</dbReference>
<dbReference type="Proteomes" id="UP000184501">
    <property type="component" value="Unassembled WGS sequence"/>
</dbReference>
<dbReference type="SUPFAM" id="SSF52540">
    <property type="entry name" value="P-loop containing nucleoside triphosphate hydrolases"/>
    <property type="match status" value="1"/>
</dbReference>
<accession>A0A1M5PX68</accession>
<dbReference type="OrthoDB" id="5521887at2"/>
<dbReference type="Gene3D" id="3.40.50.300">
    <property type="entry name" value="P-loop containing nucleotide triphosphate hydrolases"/>
    <property type="match status" value="1"/>
</dbReference>
<sequence length="636" mass="68207">MWRQPVGSSPEPGRASAGGPLRFEVLGAVRAWHGGRELALGAPQQRAVLAMLLMRCDQLVAVDELVDGLWGPTPPAQPRTTLRSHISRLRRALVVPNTLVRESDGYLLRVPRQAVDLAAQEARLAEAAAAAAAGDVAGAARIGRQVLDQWPAHGLAGIPGPFAEATRARLAEQRLRAAEQTLDWQLQTGGHEEAAIELAGLVAAHPMRERLAELLMLAAYRCGRQAEALSVYTDTRRVLDEELGIEPGPGLREMHRRVLRADPLLLASPAPVDPRGTAARPSPTHLPEDTADFTGRAATLAHLRDALRGPRPLVAITGMGGIGKTALAVRLAHQVRERYPDGQLHVDLRGTDRQPADPGEVAADLLGALGVAPAAIPASSTERVELLRSVTADRHVLLVLDNAAGAAQIRPLLPTGPHCAVLVTSRHTLPELSWLTGWSVTRSPLTTVNTGEALAMLTAILGEARVSAEADAAVDLAAACGHLPLAIRIIGARLATRPTWSLSAMTTRLADQDRRLTELRAGDLTIRDCFAASHEQLDPELSRAFRLLAVPTWSGFCVGSATAVLDRPPATAEELVEDLVDRGLLDSPQSGWYRYHDLMWLFAHTHPHTTPEERAATHTRLTAAHLATVHHLHATA</sequence>
<dbReference type="SMART" id="SM00862">
    <property type="entry name" value="Trans_reg_C"/>
    <property type="match status" value="1"/>
</dbReference>
<dbReference type="GO" id="GO:0000160">
    <property type="term" value="P:phosphorelay signal transduction system"/>
    <property type="evidence" value="ECO:0007669"/>
    <property type="project" value="InterPro"/>
</dbReference>
<dbReference type="PRINTS" id="PR00364">
    <property type="entry name" value="DISEASERSIST"/>
</dbReference>
<name>A0A1M5PX68_STRHI</name>
<dbReference type="Gene3D" id="1.10.10.10">
    <property type="entry name" value="Winged helix-like DNA-binding domain superfamily/Winged helix DNA-binding domain"/>
    <property type="match status" value="1"/>
</dbReference>
<feature type="DNA-binding region" description="OmpR/PhoB-type" evidence="5">
    <location>
        <begin position="12"/>
        <end position="110"/>
    </location>
</feature>
<dbReference type="GO" id="GO:0043531">
    <property type="term" value="F:ADP binding"/>
    <property type="evidence" value="ECO:0007669"/>
    <property type="project" value="InterPro"/>
</dbReference>
<dbReference type="Gene3D" id="1.25.40.10">
    <property type="entry name" value="Tetratricopeptide repeat domain"/>
    <property type="match status" value="1"/>
</dbReference>
<dbReference type="AlphaFoldDB" id="A0A1M5PX68"/>
<dbReference type="InterPro" id="IPR011990">
    <property type="entry name" value="TPR-like_helical_dom_sf"/>
</dbReference>
<dbReference type="SMART" id="SM01043">
    <property type="entry name" value="BTAD"/>
    <property type="match status" value="1"/>
</dbReference>